<evidence type="ECO:0000313" key="1">
    <source>
        <dbReference type="EMBL" id="KAI3760899.1"/>
    </source>
</evidence>
<accession>A0ACB9EPF8</accession>
<organism evidence="1 2">
    <name type="scientific">Smallanthus sonchifolius</name>
    <dbReference type="NCBI Taxonomy" id="185202"/>
    <lineage>
        <taxon>Eukaryota</taxon>
        <taxon>Viridiplantae</taxon>
        <taxon>Streptophyta</taxon>
        <taxon>Embryophyta</taxon>
        <taxon>Tracheophyta</taxon>
        <taxon>Spermatophyta</taxon>
        <taxon>Magnoliopsida</taxon>
        <taxon>eudicotyledons</taxon>
        <taxon>Gunneridae</taxon>
        <taxon>Pentapetalae</taxon>
        <taxon>asterids</taxon>
        <taxon>campanulids</taxon>
        <taxon>Asterales</taxon>
        <taxon>Asteraceae</taxon>
        <taxon>Asteroideae</taxon>
        <taxon>Heliantheae alliance</taxon>
        <taxon>Millerieae</taxon>
        <taxon>Smallanthus</taxon>
    </lineage>
</organism>
<reference evidence="1 2" key="2">
    <citation type="journal article" date="2022" name="Mol. Ecol. Resour.">
        <title>The genomes of chicory, endive, great burdock and yacon provide insights into Asteraceae paleo-polyploidization history and plant inulin production.</title>
        <authorList>
            <person name="Fan W."/>
            <person name="Wang S."/>
            <person name="Wang H."/>
            <person name="Wang A."/>
            <person name="Jiang F."/>
            <person name="Liu H."/>
            <person name="Zhao H."/>
            <person name="Xu D."/>
            <person name="Zhang Y."/>
        </authorList>
    </citation>
    <scope>NUCLEOTIDE SEQUENCE [LARGE SCALE GENOMIC DNA]</scope>
    <source>
        <strain evidence="2">cv. Yunnan</strain>
        <tissue evidence="1">Leaves</tissue>
    </source>
</reference>
<dbReference type="EMBL" id="CM042034">
    <property type="protein sequence ID" value="KAI3760899.1"/>
    <property type="molecule type" value="Genomic_DNA"/>
</dbReference>
<name>A0ACB9EPF8_9ASTR</name>
<evidence type="ECO:0000313" key="2">
    <source>
        <dbReference type="Proteomes" id="UP001056120"/>
    </source>
</evidence>
<reference evidence="2" key="1">
    <citation type="journal article" date="2022" name="Mol. Ecol. Resour.">
        <title>The genomes of chicory, endive, great burdock and yacon provide insights into Asteraceae palaeo-polyploidization history and plant inulin production.</title>
        <authorList>
            <person name="Fan W."/>
            <person name="Wang S."/>
            <person name="Wang H."/>
            <person name="Wang A."/>
            <person name="Jiang F."/>
            <person name="Liu H."/>
            <person name="Zhao H."/>
            <person name="Xu D."/>
            <person name="Zhang Y."/>
        </authorList>
    </citation>
    <scope>NUCLEOTIDE SEQUENCE [LARGE SCALE GENOMIC DNA]</scope>
    <source>
        <strain evidence="2">cv. Yunnan</strain>
    </source>
</reference>
<proteinExistence type="predicted"/>
<sequence>MVRIHPHVDNAFVVAIVDAMKSSGTMAVAAGNFVEGAVCGASHFIDTPQRSSGAQAITNPSIDRPLVDQQARPKRAIMIPARFQE</sequence>
<dbReference type="Proteomes" id="UP001056120">
    <property type="component" value="Linkage Group LG17"/>
</dbReference>
<gene>
    <name evidence="1" type="ORF">L1987_51301</name>
</gene>
<protein>
    <submittedName>
        <fullName evidence="1">Uncharacterized protein</fullName>
    </submittedName>
</protein>
<comment type="caution">
    <text evidence="1">The sequence shown here is derived from an EMBL/GenBank/DDBJ whole genome shotgun (WGS) entry which is preliminary data.</text>
</comment>
<keyword evidence="2" id="KW-1185">Reference proteome</keyword>